<organism evidence="3 4">
    <name type="scientific">Carnobacterium maltaromaticum</name>
    <name type="common">Carnobacterium piscicola</name>
    <dbReference type="NCBI Taxonomy" id="2751"/>
    <lineage>
        <taxon>Bacteria</taxon>
        <taxon>Bacillati</taxon>
        <taxon>Bacillota</taxon>
        <taxon>Bacilli</taxon>
        <taxon>Lactobacillales</taxon>
        <taxon>Carnobacteriaceae</taxon>
        <taxon>Carnobacterium</taxon>
    </lineage>
</organism>
<feature type="signal peptide" evidence="1">
    <location>
        <begin position="1"/>
        <end position="25"/>
    </location>
</feature>
<evidence type="ECO:0000256" key="1">
    <source>
        <dbReference type="SAM" id="SignalP"/>
    </source>
</evidence>
<feature type="chain" id="PRO_5043510910" evidence="1">
    <location>
        <begin position="26"/>
        <end position="222"/>
    </location>
</feature>
<dbReference type="EMBL" id="JAVBVO010000003">
    <property type="protein sequence ID" value="MDZ5759274.1"/>
    <property type="molecule type" value="Genomic_DNA"/>
</dbReference>
<evidence type="ECO:0000313" key="3">
    <source>
        <dbReference type="EMBL" id="MDZ5759274.1"/>
    </source>
</evidence>
<evidence type="ECO:0000313" key="4">
    <source>
        <dbReference type="Proteomes" id="UP001290462"/>
    </source>
</evidence>
<dbReference type="RefSeq" id="WP_322809147.1">
    <property type="nucleotide sequence ID" value="NZ_CBCPIB010000001.1"/>
</dbReference>
<evidence type="ECO:0000259" key="2">
    <source>
        <dbReference type="Pfam" id="PF13731"/>
    </source>
</evidence>
<comment type="caution">
    <text evidence="3">The sequence shown here is derived from an EMBL/GenBank/DDBJ whole genome shotgun (WGS) entry which is preliminary data.</text>
</comment>
<reference evidence="3" key="1">
    <citation type="submission" date="2023-08" db="EMBL/GenBank/DDBJ databases">
        <title>Genomic characterization of piscicolin 126 produced by Carnobacterium maltaromaticum CM22 strain isolated from salmon (Salmo salar).</title>
        <authorList>
            <person name="Gonzalez-Gragera E."/>
            <person name="Garcia-Lopez J.D."/>
            <person name="Teso-Perez C."/>
            <person name="Gimenez-Hernandez I."/>
            <person name="Peralta-Sanchez J.M."/>
            <person name="Valdivia E."/>
            <person name="Montalban-Lopez M."/>
            <person name="Martin-Platero A.M."/>
            <person name="Banos A."/>
            <person name="Martinez-Bueno M."/>
        </authorList>
    </citation>
    <scope>NUCLEOTIDE SEQUENCE</scope>
    <source>
        <strain evidence="3">CM22</strain>
    </source>
</reference>
<dbReference type="InterPro" id="IPR027994">
    <property type="entry name" value="WxL_dom"/>
</dbReference>
<gene>
    <name evidence="3" type="ORF">RAK27_11435</name>
</gene>
<dbReference type="Proteomes" id="UP001290462">
    <property type="component" value="Unassembled WGS sequence"/>
</dbReference>
<accession>A0AAW9JXC6</accession>
<proteinExistence type="predicted"/>
<dbReference type="Pfam" id="PF13731">
    <property type="entry name" value="WxL"/>
    <property type="match status" value="1"/>
</dbReference>
<sequence>MNLKKVVLVGFLGSAIIGATTVVKAAPQDEILGSTNGLGGTSHGYIKLTPGDVTVGPVAPVKPTTPKGDTGNVGPLTIDNVAPLLFDTHKLEGKEQVYTSSVVGSNVQVTDNRGEEAGWSVQVSQTQFKDVVDPLKILKGAELTLPVGTIETAGTNVSLQPMVYAVEVNETPVTLINAAKGSGAGTWVNTFSEKDLKLTVPAGNRNGEYMSTVTWSLTDAPK</sequence>
<dbReference type="AlphaFoldDB" id="A0AAW9JXC6"/>
<feature type="domain" description="WxL" evidence="2">
    <location>
        <begin position="40"/>
        <end position="221"/>
    </location>
</feature>
<name>A0AAW9JXC6_CARML</name>
<keyword evidence="1" id="KW-0732">Signal</keyword>
<protein>
    <submittedName>
        <fullName evidence="3">WxL domain-containing protein</fullName>
    </submittedName>
</protein>